<dbReference type="GO" id="GO:0008641">
    <property type="term" value="F:ubiquitin-like modifier activating enzyme activity"/>
    <property type="evidence" value="ECO:0007669"/>
    <property type="project" value="InterPro"/>
</dbReference>
<feature type="domain" description="THIF-type NAD/FAD binding fold" evidence="1">
    <location>
        <begin position="204"/>
        <end position="267"/>
    </location>
</feature>
<dbReference type="EMBL" id="CP129971">
    <property type="protein sequence ID" value="WMN12112.1"/>
    <property type="molecule type" value="Genomic_DNA"/>
</dbReference>
<keyword evidence="2" id="KW-0436">Ligase</keyword>
<organism evidence="2 3">
    <name type="scientific">Marivirga salinarum</name>
    <dbReference type="NCBI Taxonomy" id="3059078"/>
    <lineage>
        <taxon>Bacteria</taxon>
        <taxon>Pseudomonadati</taxon>
        <taxon>Bacteroidota</taxon>
        <taxon>Cytophagia</taxon>
        <taxon>Cytophagales</taxon>
        <taxon>Marivirgaceae</taxon>
        <taxon>Marivirga</taxon>
    </lineage>
</organism>
<dbReference type="AlphaFoldDB" id="A0AA51NB50"/>
<dbReference type="Gene3D" id="3.40.50.720">
    <property type="entry name" value="NAD(P)-binding Rossmann-like Domain"/>
    <property type="match status" value="1"/>
</dbReference>
<gene>
    <name evidence="2" type="ORF">QYS49_32475</name>
</gene>
<accession>A0AA51NB50</accession>
<protein>
    <submittedName>
        <fullName evidence="2">E2 ligase fold family C protein</fullName>
    </submittedName>
</protein>
<dbReference type="KEGG" id="msaa:QYS49_32475"/>
<dbReference type="RefSeq" id="WP_308349960.1">
    <property type="nucleotide sequence ID" value="NZ_CP129971.1"/>
</dbReference>
<dbReference type="SUPFAM" id="SSF69572">
    <property type="entry name" value="Activating enzymes of the ubiquitin-like proteins"/>
    <property type="match status" value="1"/>
</dbReference>
<keyword evidence="3" id="KW-1185">Reference proteome</keyword>
<dbReference type="Proteomes" id="UP001230496">
    <property type="component" value="Chromosome"/>
</dbReference>
<dbReference type="Pfam" id="PF14459">
    <property type="entry name" value="Prok-E2_C"/>
    <property type="match status" value="1"/>
</dbReference>
<dbReference type="InterPro" id="IPR032864">
    <property type="entry name" value="Prok-E2_C"/>
</dbReference>
<name>A0AA51NB50_9BACT</name>
<reference evidence="2 3" key="1">
    <citation type="submission" date="2023-08" db="EMBL/GenBank/DDBJ databases">
        <title>Comparative genomics and taxonomic characterization of three novel marine species of genus Marivirga.</title>
        <authorList>
            <person name="Muhammad N."/>
            <person name="Kim S.-G."/>
        </authorList>
    </citation>
    <scope>NUCLEOTIDE SEQUENCE [LARGE SCALE GENOMIC DNA]</scope>
    <source>
        <strain evidence="2 3">BDSF4-3</strain>
    </source>
</reference>
<evidence type="ECO:0000259" key="1">
    <source>
        <dbReference type="Pfam" id="PF00899"/>
    </source>
</evidence>
<sequence length="510" mass="58594">MGFAKYFEKDLLALNKLMSSDSDRFIKEKLNNQLICLEFDDQYHSSYEAKCCLELLISIIARLYPRISFKCDLIGAEKTITKLSKYAKKINKEIDIENDKTPSIILSTCKKPKQLKGEIRFYLGSDNWTALFSTTRPQSFAFSKNPFGASIAACIAASNLFRSVFEKELKFTIDDNVRFSILDQYYGANFNIKTENLDLDEFDLVGIGAIGSATVWALSKLKGLKGRINLIDHEKLDKSNLQRYILFNETDENKWKVDVAKKHLNDNKFKPVSYKKKWANYIGEDYKGSCTSKMVLVAVDSKEERINIQSSLPQKIINAYTDDSRVGISRHLNFIEDSCLACIYIPTKEEKGDLTLMVESLNLKGQENFLYKYLQPSNKIDHEFIDKYSEKNDLEKNSLKEYIGKNLTDFYSEVICGYKVLELKDSKLVEKVDVPLSFQSALAGILLAAELVIEKSEFSRKQNFDVTQWQILAKINKENPGNFNYIKNLSKNCICGDSDYQDVYKKKWNI</sequence>
<dbReference type="Pfam" id="PF00899">
    <property type="entry name" value="ThiF"/>
    <property type="match status" value="1"/>
</dbReference>
<dbReference type="InterPro" id="IPR035985">
    <property type="entry name" value="Ubiquitin-activating_enz"/>
</dbReference>
<dbReference type="InterPro" id="IPR000594">
    <property type="entry name" value="ThiF_NAD_FAD-bd"/>
</dbReference>
<evidence type="ECO:0000313" key="3">
    <source>
        <dbReference type="Proteomes" id="UP001230496"/>
    </source>
</evidence>
<proteinExistence type="predicted"/>
<evidence type="ECO:0000313" key="2">
    <source>
        <dbReference type="EMBL" id="WMN12112.1"/>
    </source>
</evidence>